<evidence type="ECO:0000313" key="1">
    <source>
        <dbReference type="EMBL" id="MBA0570602.1"/>
    </source>
</evidence>
<organism evidence="1 2">
    <name type="scientific">Gossypium lobatum</name>
    <dbReference type="NCBI Taxonomy" id="34289"/>
    <lineage>
        <taxon>Eukaryota</taxon>
        <taxon>Viridiplantae</taxon>
        <taxon>Streptophyta</taxon>
        <taxon>Embryophyta</taxon>
        <taxon>Tracheophyta</taxon>
        <taxon>Spermatophyta</taxon>
        <taxon>Magnoliopsida</taxon>
        <taxon>eudicotyledons</taxon>
        <taxon>Gunneridae</taxon>
        <taxon>Pentapetalae</taxon>
        <taxon>rosids</taxon>
        <taxon>malvids</taxon>
        <taxon>Malvales</taxon>
        <taxon>Malvaceae</taxon>
        <taxon>Malvoideae</taxon>
        <taxon>Gossypium</taxon>
    </lineage>
</organism>
<accession>A0A7J8N179</accession>
<sequence>MIENEDDRLITFSKRCT</sequence>
<reference evidence="1 2" key="1">
    <citation type="journal article" date="2019" name="Genome Biol. Evol.">
        <title>Insights into the evolution of the New World diploid cottons (Gossypium, subgenus Houzingenia) based on genome sequencing.</title>
        <authorList>
            <person name="Grover C.E."/>
            <person name="Arick M.A. 2nd"/>
            <person name="Thrash A."/>
            <person name="Conover J.L."/>
            <person name="Sanders W.S."/>
            <person name="Peterson D.G."/>
            <person name="Frelichowski J.E."/>
            <person name="Scheffler J.A."/>
            <person name="Scheffler B.E."/>
            <person name="Wendel J.F."/>
        </authorList>
    </citation>
    <scope>NUCLEOTIDE SEQUENCE [LARGE SCALE GENOMIC DNA]</scope>
    <source>
        <strain evidence="1">157</strain>
        <tissue evidence="1">Leaf</tissue>
    </source>
</reference>
<comment type="caution">
    <text evidence="1">The sequence shown here is derived from an EMBL/GenBank/DDBJ whole genome shotgun (WGS) entry which is preliminary data.</text>
</comment>
<dbReference type="EMBL" id="JABEZX010000011">
    <property type="protein sequence ID" value="MBA0570602.1"/>
    <property type="molecule type" value="Genomic_DNA"/>
</dbReference>
<name>A0A7J8N179_9ROSI</name>
<evidence type="ECO:0000313" key="2">
    <source>
        <dbReference type="Proteomes" id="UP000593572"/>
    </source>
</evidence>
<protein>
    <submittedName>
        <fullName evidence="1">Uncharacterized protein</fullName>
    </submittedName>
</protein>
<keyword evidence="2" id="KW-1185">Reference proteome</keyword>
<dbReference type="AlphaFoldDB" id="A0A7J8N179"/>
<dbReference type="Proteomes" id="UP000593572">
    <property type="component" value="Unassembled WGS sequence"/>
</dbReference>
<proteinExistence type="predicted"/>
<gene>
    <name evidence="1" type="ORF">Golob_004231</name>
</gene>